<feature type="signal peptide" evidence="7">
    <location>
        <begin position="1"/>
        <end position="21"/>
    </location>
</feature>
<dbReference type="PROSITE" id="PS51007">
    <property type="entry name" value="CYTC"/>
    <property type="match status" value="1"/>
</dbReference>
<evidence type="ECO:0000256" key="7">
    <source>
        <dbReference type="SAM" id="SignalP"/>
    </source>
</evidence>
<evidence type="ECO:0000313" key="10">
    <source>
        <dbReference type="Proteomes" id="UP001157167"/>
    </source>
</evidence>
<dbReference type="PANTHER" id="PTHR33751:SF9">
    <property type="entry name" value="CYTOCHROME C4"/>
    <property type="match status" value="1"/>
</dbReference>
<dbReference type="SUPFAM" id="SSF46626">
    <property type="entry name" value="Cytochrome c"/>
    <property type="match status" value="1"/>
</dbReference>
<feature type="domain" description="Cytochrome c" evidence="8">
    <location>
        <begin position="18"/>
        <end position="104"/>
    </location>
</feature>
<feature type="chain" id="PRO_5046339671" description="Cytochrome c domain-containing protein" evidence="7">
    <location>
        <begin position="22"/>
        <end position="104"/>
    </location>
</feature>
<keyword evidence="5 6" id="KW-0408">Iron</keyword>
<dbReference type="InterPro" id="IPR036909">
    <property type="entry name" value="Cyt_c-like_dom_sf"/>
</dbReference>
<dbReference type="Proteomes" id="UP001157167">
    <property type="component" value="Unassembled WGS sequence"/>
</dbReference>
<gene>
    <name evidence="9" type="ORF">GCM10007933_12060</name>
</gene>
<evidence type="ECO:0000256" key="4">
    <source>
        <dbReference type="ARBA" id="ARBA00022982"/>
    </source>
</evidence>
<keyword evidence="2 6" id="KW-0349">Heme</keyword>
<proteinExistence type="predicted"/>
<evidence type="ECO:0000259" key="8">
    <source>
        <dbReference type="PROSITE" id="PS51007"/>
    </source>
</evidence>
<dbReference type="EMBL" id="BSPX01000012">
    <property type="protein sequence ID" value="GLT21753.1"/>
    <property type="molecule type" value="Genomic_DNA"/>
</dbReference>
<evidence type="ECO:0000256" key="6">
    <source>
        <dbReference type="PROSITE-ProRule" id="PRU00433"/>
    </source>
</evidence>
<reference evidence="10" key="1">
    <citation type="journal article" date="2019" name="Int. J. Syst. Evol. Microbiol.">
        <title>The Global Catalogue of Microorganisms (GCM) 10K type strain sequencing project: providing services to taxonomists for standard genome sequencing and annotation.</title>
        <authorList>
            <consortium name="The Broad Institute Genomics Platform"/>
            <consortium name="The Broad Institute Genome Sequencing Center for Infectious Disease"/>
            <person name="Wu L."/>
            <person name="Ma J."/>
        </authorList>
    </citation>
    <scope>NUCLEOTIDE SEQUENCE [LARGE SCALE GENOMIC DNA]</scope>
    <source>
        <strain evidence="10">NBRC 102407</strain>
    </source>
</reference>
<organism evidence="9 10">
    <name type="scientific">Zoogloea oryzae</name>
    <dbReference type="NCBI Taxonomy" id="310767"/>
    <lineage>
        <taxon>Bacteria</taxon>
        <taxon>Pseudomonadati</taxon>
        <taxon>Pseudomonadota</taxon>
        <taxon>Betaproteobacteria</taxon>
        <taxon>Rhodocyclales</taxon>
        <taxon>Zoogloeaceae</taxon>
        <taxon>Zoogloea</taxon>
    </lineage>
</organism>
<dbReference type="RefSeq" id="WP_284187143.1">
    <property type="nucleotide sequence ID" value="NZ_BSPX01000012.1"/>
</dbReference>
<dbReference type="InterPro" id="IPR009056">
    <property type="entry name" value="Cyt_c-like_dom"/>
</dbReference>
<comment type="caution">
    <text evidence="9">The sequence shown here is derived from an EMBL/GenBank/DDBJ whole genome shotgun (WGS) entry which is preliminary data.</text>
</comment>
<sequence length="104" mass="10826">MKLLRWTSALCLVGAVGAAQAAGQPDPNLARNLAATCANCHGTNGRAVAGAGNDALAGVDKDKLMQKLRDFRSGAKPATIMHQISKGYTEAQLELIAAYFAAQK</sequence>
<protein>
    <recommendedName>
        <fullName evidence="8">Cytochrome c domain-containing protein</fullName>
    </recommendedName>
</protein>
<keyword evidence="7" id="KW-0732">Signal</keyword>
<evidence type="ECO:0000256" key="5">
    <source>
        <dbReference type="ARBA" id="ARBA00023004"/>
    </source>
</evidence>
<keyword evidence="4" id="KW-0249">Electron transport</keyword>
<keyword evidence="1" id="KW-0813">Transport</keyword>
<evidence type="ECO:0000256" key="1">
    <source>
        <dbReference type="ARBA" id="ARBA00022448"/>
    </source>
</evidence>
<evidence type="ECO:0000313" key="9">
    <source>
        <dbReference type="EMBL" id="GLT21753.1"/>
    </source>
</evidence>
<accession>A0ABQ6F861</accession>
<dbReference type="InterPro" id="IPR050597">
    <property type="entry name" value="Cytochrome_c_Oxidase_Subunit"/>
</dbReference>
<name>A0ABQ6F861_9RHOO</name>
<evidence type="ECO:0000256" key="3">
    <source>
        <dbReference type="ARBA" id="ARBA00022723"/>
    </source>
</evidence>
<dbReference type="Pfam" id="PF00034">
    <property type="entry name" value="Cytochrom_C"/>
    <property type="match status" value="1"/>
</dbReference>
<dbReference type="Gene3D" id="1.10.760.10">
    <property type="entry name" value="Cytochrome c-like domain"/>
    <property type="match status" value="1"/>
</dbReference>
<keyword evidence="3 6" id="KW-0479">Metal-binding</keyword>
<dbReference type="PANTHER" id="PTHR33751">
    <property type="entry name" value="CBB3-TYPE CYTOCHROME C OXIDASE SUBUNIT FIXP"/>
    <property type="match status" value="1"/>
</dbReference>
<keyword evidence="10" id="KW-1185">Reference proteome</keyword>
<evidence type="ECO:0000256" key="2">
    <source>
        <dbReference type="ARBA" id="ARBA00022617"/>
    </source>
</evidence>